<accession>A0ABP8J093</accession>
<evidence type="ECO:0000313" key="3">
    <source>
        <dbReference type="EMBL" id="GAA4382546.1"/>
    </source>
</evidence>
<feature type="domain" description="HNH nuclease" evidence="2">
    <location>
        <begin position="463"/>
        <end position="520"/>
    </location>
</feature>
<feature type="compositionally biased region" description="Low complexity" evidence="1">
    <location>
        <begin position="386"/>
        <end position="400"/>
    </location>
</feature>
<dbReference type="Proteomes" id="UP001500635">
    <property type="component" value="Unassembled WGS sequence"/>
</dbReference>
<evidence type="ECO:0000313" key="4">
    <source>
        <dbReference type="Proteomes" id="UP001500635"/>
    </source>
</evidence>
<keyword evidence="4" id="KW-1185">Reference proteome</keyword>
<dbReference type="InterPro" id="IPR003615">
    <property type="entry name" value="HNH_nuc"/>
</dbReference>
<evidence type="ECO:0000256" key="1">
    <source>
        <dbReference type="SAM" id="MobiDB-lite"/>
    </source>
</evidence>
<dbReference type="InterPro" id="IPR003870">
    <property type="entry name" value="DUF222"/>
</dbReference>
<feature type="compositionally biased region" description="Basic and acidic residues" evidence="1">
    <location>
        <begin position="413"/>
        <end position="427"/>
    </location>
</feature>
<dbReference type="SMART" id="SM00507">
    <property type="entry name" value="HNHc"/>
    <property type="match status" value="1"/>
</dbReference>
<organism evidence="3 4">
    <name type="scientific">Tsukamurella soli</name>
    <dbReference type="NCBI Taxonomy" id="644556"/>
    <lineage>
        <taxon>Bacteria</taxon>
        <taxon>Bacillati</taxon>
        <taxon>Actinomycetota</taxon>
        <taxon>Actinomycetes</taxon>
        <taxon>Mycobacteriales</taxon>
        <taxon>Tsukamurellaceae</taxon>
        <taxon>Tsukamurella</taxon>
    </lineage>
</organism>
<reference evidence="4" key="1">
    <citation type="journal article" date="2019" name="Int. J. Syst. Evol. Microbiol.">
        <title>The Global Catalogue of Microorganisms (GCM) 10K type strain sequencing project: providing services to taxonomists for standard genome sequencing and annotation.</title>
        <authorList>
            <consortium name="The Broad Institute Genomics Platform"/>
            <consortium name="The Broad Institute Genome Sequencing Center for Infectious Disease"/>
            <person name="Wu L."/>
            <person name="Ma J."/>
        </authorList>
    </citation>
    <scope>NUCLEOTIDE SEQUENCE [LARGE SCALE GENOMIC DNA]</scope>
    <source>
        <strain evidence="4">JCM 17688</strain>
    </source>
</reference>
<sequence>MDTLTHLDPGLLPGDLAAVGDRAGAGDVLRAHVIAENQAWAERVVALYVFFEECYARHERRILADGGDLGQRLALSRQERYAYTAIAARLRVTTGAARGKIDEAVGLIERLPKTFAYIAAGGMPTYRARDVLLRSRTLNDEQTRAFDTRLADELGRSEAIVSQTELIRICDALVIAIDPDAAEQQHEYAKNDRHVDFRAELDGMARMFAVLTASEARKMHTRLEQIANTVCPQDSRSKRARMADALSAVFDGYATLACDCPAADCPNRERRRGVGSQLKTAIEVLVVANASTLAGLDDDPAYLPGHGVITAAHARDLAARDEARLRGVEIPDYDFTAGEAEFTTTTIEDCADDPAQDSAAEAHVEDETRHETPAEKDTPSGAHGETAPQQADVAATDTTQPPAPDATEGADGDVAHTHRADQTHTDDTEPEGAEADSAEADDEDRENAGQDGSIPAAYRPNTALARYIRVLFPTCCFPSCDRPAQFCELDHRIPYNHTDPTAGGQTDARNMQPLCKFHHQAKTEGLWSCTRRPDGAIVWTDADGAQFVCNPSTTILRLFPDLAPHKAEFAFATHGPTITGPDTTRRERAENARKRRLAENRRILRQLEQELESRDDDHDGEPSPDPDLPYHLRDTGPPPF</sequence>
<proteinExistence type="predicted"/>
<dbReference type="RefSeq" id="WP_344989193.1">
    <property type="nucleotide sequence ID" value="NZ_BAABFR010000001.1"/>
</dbReference>
<dbReference type="CDD" id="cd00085">
    <property type="entry name" value="HNHc"/>
    <property type="match status" value="1"/>
</dbReference>
<dbReference type="Gene3D" id="1.10.30.50">
    <property type="match status" value="1"/>
</dbReference>
<dbReference type="EMBL" id="BAABFR010000001">
    <property type="protein sequence ID" value="GAA4382546.1"/>
    <property type="molecule type" value="Genomic_DNA"/>
</dbReference>
<feature type="region of interest" description="Disordered" evidence="1">
    <location>
        <begin position="355"/>
        <end position="456"/>
    </location>
</feature>
<feature type="compositionally biased region" description="Basic and acidic residues" evidence="1">
    <location>
        <begin position="583"/>
        <end position="621"/>
    </location>
</feature>
<protein>
    <recommendedName>
        <fullName evidence="2">HNH nuclease domain-containing protein</fullName>
    </recommendedName>
</protein>
<feature type="compositionally biased region" description="Acidic residues" evidence="1">
    <location>
        <begin position="428"/>
        <end position="445"/>
    </location>
</feature>
<feature type="compositionally biased region" description="Basic and acidic residues" evidence="1">
    <location>
        <begin position="360"/>
        <end position="378"/>
    </location>
</feature>
<evidence type="ECO:0000259" key="2">
    <source>
        <dbReference type="SMART" id="SM00507"/>
    </source>
</evidence>
<comment type="caution">
    <text evidence="3">The sequence shown here is derived from an EMBL/GenBank/DDBJ whole genome shotgun (WGS) entry which is preliminary data.</text>
</comment>
<gene>
    <name evidence="3" type="ORF">GCM10023147_00380</name>
</gene>
<name>A0ABP8J093_9ACTN</name>
<feature type="region of interest" description="Disordered" evidence="1">
    <location>
        <begin position="573"/>
        <end position="640"/>
    </location>
</feature>
<dbReference type="Pfam" id="PF02720">
    <property type="entry name" value="DUF222"/>
    <property type="match status" value="1"/>
</dbReference>